<sequence>MKSVHAPFEEIRRTLDSQLEDFRERRALEDFRERRAAVASEESRQEPPSETTSADNDTEGSVRSGPYLRSASEPTTTPTKPCSPPESGAGTDSYLRNSWLARASE</sequence>
<name>A0A2A5JD89_RHOSG</name>
<dbReference type="Proteomes" id="UP000230886">
    <property type="component" value="Unassembled WGS sequence"/>
</dbReference>
<evidence type="ECO:0000256" key="1">
    <source>
        <dbReference type="SAM" id="MobiDB-lite"/>
    </source>
</evidence>
<evidence type="ECO:0000313" key="2">
    <source>
        <dbReference type="EMBL" id="PCK27525.1"/>
    </source>
</evidence>
<feature type="compositionally biased region" description="Polar residues" evidence="1">
    <location>
        <begin position="48"/>
        <end position="61"/>
    </location>
</feature>
<accession>A0A2A5JD89</accession>
<proteinExistence type="predicted"/>
<feature type="compositionally biased region" description="Basic and acidic residues" evidence="1">
    <location>
        <begin position="31"/>
        <end position="47"/>
    </location>
</feature>
<feature type="region of interest" description="Disordered" evidence="1">
    <location>
        <begin position="31"/>
        <end position="105"/>
    </location>
</feature>
<organism evidence="2 3">
    <name type="scientific">Rhodococcus qingshengii</name>
    <dbReference type="NCBI Taxonomy" id="334542"/>
    <lineage>
        <taxon>Bacteria</taxon>
        <taxon>Bacillati</taxon>
        <taxon>Actinomycetota</taxon>
        <taxon>Actinomycetes</taxon>
        <taxon>Mycobacteriales</taxon>
        <taxon>Nocardiaceae</taxon>
        <taxon>Rhodococcus</taxon>
        <taxon>Rhodococcus erythropolis group</taxon>
    </lineage>
</organism>
<evidence type="ECO:0000313" key="3">
    <source>
        <dbReference type="Proteomes" id="UP000230886"/>
    </source>
</evidence>
<dbReference type="AlphaFoldDB" id="A0A2A5JD89"/>
<dbReference type="EMBL" id="NOVD01000004">
    <property type="protein sequence ID" value="PCK27525.1"/>
    <property type="molecule type" value="Genomic_DNA"/>
</dbReference>
<reference evidence="2 3" key="1">
    <citation type="submission" date="2017-07" db="EMBL/GenBank/DDBJ databases">
        <title>Draft sequence of Rhodococcus enclensis 23b-28.</title>
        <authorList>
            <person name="Besaury L."/>
            <person name="Sancelme M."/>
            <person name="Amato P."/>
            <person name="Lallement A."/>
            <person name="Delort A.-M."/>
        </authorList>
    </citation>
    <scope>NUCLEOTIDE SEQUENCE [LARGE SCALE GENOMIC DNA]</scope>
    <source>
        <strain evidence="2 3">23b-28</strain>
    </source>
</reference>
<gene>
    <name evidence="2" type="ORF">CHR55_08285</name>
</gene>
<comment type="caution">
    <text evidence="2">The sequence shown here is derived from an EMBL/GenBank/DDBJ whole genome shotgun (WGS) entry which is preliminary data.</text>
</comment>
<protein>
    <submittedName>
        <fullName evidence="2">Uncharacterized protein</fullName>
    </submittedName>
</protein>